<dbReference type="RefSeq" id="WP_289215742.1">
    <property type="nucleotide sequence ID" value="NZ_JAPVRC010000004.1"/>
</dbReference>
<keyword evidence="5" id="KW-0472">Membrane</keyword>
<evidence type="ECO:0000313" key="8">
    <source>
        <dbReference type="Proteomes" id="UP001596494"/>
    </source>
</evidence>
<comment type="caution">
    <text evidence="7">The sequence shown here is derived from an EMBL/GenBank/DDBJ whole genome shotgun (WGS) entry which is preliminary data.</text>
</comment>
<dbReference type="InterPro" id="IPR050922">
    <property type="entry name" value="LytR/CpsA/Psr_CW_biosynth"/>
</dbReference>
<feature type="domain" description="Cell envelope-related transcriptional attenuator" evidence="6">
    <location>
        <begin position="86"/>
        <end position="227"/>
    </location>
</feature>
<proteinExistence type="inferred from homology"/>
<dbReference type="EMBL" id="JBHTBY010000011">
    <property type="protein sequence ID" value="MFC7321799.1"/>
    <property type="molecule type" value="Genomic_DNA"/>
</dbReference>
<feature type="transmembrane region" description="Helical" evidence="5">
    <location>
        <begin position="14"/>
        <end position="34"/>
    </location>
</feature>
<keyword evidence="3" id="KW-0735">Signal-anchor</keyword>
<evidence type="ECO:0000259" key="6">
    <source>
        <dbReference type="Pfam" id="PF03816"/>
    </source>
</evidence>
<organism evidence="7 8">
    <name type="scientific">Halobacillus campisalis</name>
    <dbReference type="NCBI Taxonomy" id="435909"/>
    <lineage>
        <taxon>Bacteria</taxon>
        <taxon>Bacillati</taxon>
        <taxon>Bacillota</taxon>
        <taxon>Bacilli</taxon>
        <taxon>Bacillales</taxon>
        <taxon>Bacillaceae</taxon>
        <taxon>Halobacillus</taxon>
    </lineage>
</organism>
<dbReference type="Gene3D" id="3.40.630.190">
    <property type="entry name" value="LCP protein"/>
    <property type="match status" value="1"/>
</dbReference>
<protein>
    <submittedName>
        <fullName evidence="7">LCP family protein</fullName>
    </submittedName>
</protein>
<keyword evidence="4 5" id="KW-1133">Transmembrane helix</keyword>
<keyword evidence="2 5" id="KW-0812">Transmembrane</keyword>
<evidence type="ECO:0000256" key="1">
    <source>
        <dbReference type="ARBA" id="ARBA00006068"/>
    </source>
</evidence>
<evidence type="ECO:0000256" key="4">
    <source>
        <dbReference type="ARBA" id="ARBA00022989"/>
    </source>
</evidence>
<accession>A0ABW2K4V2</accession>
<dbReference type="PANTHER" id="PTHR33392:SF6">
    <property type="entry name" value="POLYISOPRENYL-TEICHOIC ACID--PEPTIDOGLYCAN TEICHOIC ACID TRANSFERASE TAGU"/>
    <property type="match status" value="1"/>
</dbReference>
<evidence type="ECO:0000256" key="5">
    <source>
        <dbReference type="SAM" id="Phobius"/>
    </source>
</evidence>
<name>A0ABW2K4V2_9BACI</name>
<evidence type="ECO:0000256" key="3">
    <source>
        <dbReference type="ARBA" id="ARBA00022968"/>
    </source>
</evidence>
<dbReference type="InterPro" id="IPR004474">
    <property type="entry name" value="LytR_CpsA_psr"/>
</dbReference>
<comment type="similarity">
    <text evidence="1">Belongs to the LytR/CpsA/Psr (LCP) family.</text>
</comment>
<dbReference type="NCBIfam" id="TIGR00350">
    <property type="entry name" value="lytR_cpsA_psr"/>
    <property type="match status" value="1"/>
</dbReference>
<evidence type="ECO:0000313" key="7">
    <source>
        <dbReference type="EMBL" id="MFC7321799.1"/>
    </source>
</evidence>
<evidence type="ECO:0000256" key="2">
    <source>
        <dbReference type="ARBA" id="ARBA00022692"/>
    </source>
</evidence>
<reference evidence="8" key="1">
    <citation type="journal article" date="2019" name="Int. J. Syst. Evol. Microbiol.">
        <title>The Global Catalogue of Microorganisms (GCM) 10K type strain sequencing project: providing services to taxonomists for standard genome sequencing and annotation.</title>
        <authorList>
            <consortium name="The Broad Institute Genomics Platform"/>
            <consortium name="The Broad Institute Genome Sequencing Center for Infectious Disease"/>
            <person name="Wu L."/>
            <person name="Ma J."/>
        </authorList>
    </citation>
    <scope>NUCLEOTIDE SEQUENCE [LARGE SCALE GENOMIC DNA]</scope>
    <source>
        <strain evidence="8">CCUG 73951</strain>
    </source>
</reference>
<dbReference type="Pfam" id="PF03816">
    <property type="entry name" value="LytR_cpsA_psr"/>
    <property type="match status" value="1"/>
</dbReference>
<dbReference type="Proteomes" id="UP001596494">
    <property type="component" value="Unassembled WGS sequence"/>
</dbReference>
<keyword evidence="8" id="KW-1185">Reference proteome</keyword>
<gene>
    <name evidence="7" type="ORF">ACFQMN_13005</name>
</gene>
<dbReference type="PANTHER" id="PTHR33392">
    <property type="entry name" value="POLYISOPRENYL-TEICHOIC ACID--PEPTIDOGLYCAN TEICHOIC ACID TRANSFERASE TAGU"/>
    <property type="match status" value="1"/>
</dbReference>
<sequence length="308" mass="34746">MERRVRKHKKSKKWLWITLTVVLLLGVGITAYLFSIYNNVKSTVDNDIHETVTGIDHEATKKKVESKESINVLLLGVDERENDRGRSDTMIVMTLDPENERSQMVSIPRDTRTKIVGEGFDDKINHAYAFGGSNMAVDTVENFLDIELDYYLRMNMEGLGQLVDAVGGITVDNDFAFDYSGESFSEGEINLNGEEALAWVRMRYDDPQGDAGRNERQRQVIQGVLDQGANINAVNKIGDIMDVLGGNVATNMQFEDMRDLATNYRGARKDISTYQITGSGTRIDDIYYLQVPESEVQKANEMIQDYNS</sequence>